<dbReference type="RefSeq" id="WP_221874499.1">
    <property type="nucleotide sequence ID" value="NZ_JACWFH010000021.1"/>
</dbReference>
<dbReference type="Gene3D" id="3.30.565.10">
    <property type="entry name" value="Histidine kinase-like ATPase, C-terminal domain"/>
    <property type="match status" value="1"/>
</dbReference>
<organism evidence="17 18">
    <name type="scientific">Mesobacillus maritimus</name>
    <dbReference type="NCBI Taxonomy" id="1643336"/>
    <lineage>
        <taxon>Bacteria</taxon>
        <taxon>Bacillati</taxon>
        <taxon>Bacillota</taxon>
        <taxon>Bacilli</taxon>
        <taxon>Bacillales</taxon>
        <taxon>Bacillaceae</taxon>
        <taxon>Mesobacillus</taxon>
    </lineage>
</organism>
<keyword evidence="8" id="KW-0547">Nucleotide-binding</keyword>
<dbReference type="GO" id="GO:0016301">
    <property type="term" value="F:kinase activity"/>
    <property type="evidence" value="ECO:0007669"/>
    <property type="project" value="UniProtKB-KW"/>
</dbReference>
<dbReference type="InterPro" id="IPR003594">
    <property type="entry name" value="HATPase_dom"/>
</dbReference>
<evidence type="ECO:0000256" key="3">
    <source>
        <dbReference type="ARBA" id="ARBA00012438"/>
    </source>
</evidence>
<keyword evidence="13 15" id="KW-0472">Membrane</keyword>
<evidence type="ECO:0000256" key="1">
    <source>
        <dbReference type="ARBA" id="ARBA00000085"/>
    </source>
</evidence>
<evidence type="ECO:0000259" key="16">
    <source>
        <dbReference type="PROSITE" id="PS50109"/>
    </source>
</evidence>
<protein>
    <recommendedName>
        <fullName evidence="3">histidine kinase</fullName>
        <ecNumber evidence="3">2.7.13.3</ecNumber>
    </recommendedName>
</protein>
<comment type="caution">
    <text evidence="17">The sequence shown here is derived from an EMBL/GenBank/DDBJ whole genome shotgun (WGS) entry which is preliminary data.</text>
</comment>
<keyword evidence="11 15" id="KW-1133">Transmembrane helix</keyword>
<dbReference type="CDD" id="cd16917">
    <property type="entry name" value="HATPase_UhpB-NarQ-NarX-like"/>
    <property type="match status" value="1"/>
</dbReference>
<sequence length="373" mass="42606">MNAVQRQMGWGIAFSFLLFLFLTGSYFYIHPLGHWSELWERELMDIPFILLTATVSLSFGLIFGLLLAFYWRKRLQTIENWLFQLEEGRMTEPSNGELAELEAISVRVQRVQKQMAEKAKLAQRLANEKAEEQESKIQEMISQERNRLARELHDSVSQQLFAASMMMSAINETKAALAAQEVVHQEASDQSSKQFTAVKNSAAEREAKQLKMVEEMIHQSQLEMRALLLHLRPVALKGKSLQEGIEELLLELQQKVTMDIHWKVETFQVDKGVEDHLFRILQESVSNTLRHSKASKLEVLLINRDEMVIMRISDDGVGFDVEDSKAGSYGLQNMYERAGEIGGTLKIVSIKNKGTKLEVKIPILTSGRESKHD</sequence>
<keyword evidence="12" id="KW-0902">Two-component regulatory system</keyword>
<evidence type="ECO:0000256" key="10">
    <source>
        <dbReference type="ARBA" id="ARBA00022840"/>
    </source>
</evidence>
<dbReference type="InterPro" id="IPR036890">
    <property type="entry name" value="HATPase_C_sf"/>
</dbReference>
<accession>A0ABS7K860</accession>
<keyword evidence="10" id="KW-0067">ATP-binding</keyword>
<keyword evidence="5" id="KW-0597">Phosphoprotein</keyword>
<evidence type="ECO:0000256" key="8">
    <source>
        <dbReference type="ARBA" id="ARBA00022741"/>
    </source>
</evidence>
<reference evidence="17 18" key="1">
    <citation type="submission" date="2020-07" db="EMBL/GenBank/DDBJ databases">
        <title>Fungal Genomes of the International Space Station.</title>
        <authorList>
            <person name="Seuylemezian A."/>
            <person name="Singh N.K."/>
            <person name="Wood J."/>
            <person name="Venkateswaran K."/>
        </authorList>
    </citation>
    <scope>NUCLEOTIDE SEQUENCE [LARGE SCALE GENOMIC DNA]</scope>
    <source>
        <strain evidence="17 18">PL-B2</strain>
    </source>
</reference>
<feature type="coiled-coil region" evidence="14">
    <location>
        <begin position="108"/>
        <end position="147"/>
    </location>
</feature>
<dbReference type="PANTHER" id="PTHR24421:SF37">
    <property type="entry name" value="SENSOR HISTIDINE KINASE NARS"/>
    <property type="match status" value="1"/>
</dbReference>
<evidence type="ECO:0000256" key="13">
    <source>
        <dbReference type="ARBA" id="ARBA00023136"/>
    </source>
</evidence>
<dbReference type="SUPFAM" id="SSF55874">
    <property type="entry name" value="ATPase domain of HSP90 chaperone/DNA topoisomerase II/histidine kinase"/>
    <property type="match status" value="1"/>
</dbReference>
<evidence type="ECO:0000313" key="17">
    <source>
        <dbReference type="EMBL" id="MBY0098281.1"/>
    </source>
</evidence>
<dbReference type="EC" id="2.7.13.3" evidence="3"/>
<evidence type="ECO:0000256" key="6">
    <source>
        <dbReference type="ARBA" id="ARBA00022679"/>
    </source>
</evidence>
<evidence type="ECO:0000256" key="14">
    <source>
        <dbReference type="SAM" id="Coils"/>
    </source>
</evidence>
<dbReference type="Pfam" id="PF02518">
    <property type="entry name" value="HATPase_c"/>
    <property type="match status" value="1"/>
</dbReference>
<keyword evidence="6" id="KW-0808">Transferase</keyword>
<evidence type="ECO:0000256" key="4">
    <source>
        <dbReference type="ARBA" id="ARBA00022475"/>
    </source>
</evidence>
<dbReference type="PROSITE" id="PS50109">
    <property type="entry name" value="HIS_KIN"/>
    <property type="match status" value="1"/>
</dbReference>
<name>A0ABS7K860_9BACI</name>
<evidence type="ECO:0000256" key="15">
    <source>
        <dbReference type="SAM" id="Phobius"/>
    </source>
</evidence>
<evidence type="ECO:0000256" key="12">
    <source>
        <dbReference type="ARBA" id="ARBA00023012"/>
    </source>
</evidence>
<evidence type="ECO:0000256" key="11">
    <source>
        <dbReference type="ARBA" id="ARBA00022989"/>
    </source>
</evidence>
<feature type="transmembrane region" description="Helical" evidence="15">
    <location>
        <begin position="12"/>
        <end position="29"/>
    </location>
</feature>
<evidence type="ECO:0000313" key="18">
    <source>
        <dbReference type="Proteomes" id="UP000769780"/>
    </source>
</evidence>
<evidence type="ECO:0000256" key="7">
    <source>
        <dbReference type="ARBA" id="ARBA00022692"/>
    </source>
</evidence>
<gene>
    <name evidence="17" type="ORF">H0185_15895</name>
</gene>
<dbReference type="Pfam" id="PF07730">
    <property type="entry name" value="HisKA_3"/>
    <property type="match status" value="1"/>
</dbReference>
<dbReference type="PANTHER" id="PTHR24421">
    <property type="entry name" value="NITRATE/NITRITE SENSOR PROTEIN NARX-RELATED"/>
    <property type="match status" value="1"/>
</dbReference>
<keyword evidence="18" id="KW-1185">Reference proteome</keyword>
<comment type="subcellular location">
    <subcellularLocation>
        <location evidence="2">Cell membrane</location>
        <topology evidence="2">Multi-pass membrane protein</topology>
    </subcellularLocation>
</comment>
<dbReference type="Gene3D" id="1.20.5.1930">
    <property type="match status" value="1"/>
</dbReference>
<proteinExistence type="predicted"/>
<dbReference type="Proteomes" id="UP000769780">
    <property type="component" value="Unassembled WGS sequence"/>
</dbReference>
<dbReference type="PIRSF" id="PIRSF037431">
    <property type="entry name" value="STHK_LiaS"/>
    <property type="match status" value="1"/>
</dbReference>
<evidence type="ECO:0000256" key="9">
    <source>
        <dbReference type="ARBA" id="ARBA00022777"/>
    </source>
</evidence>
<dbReference type="InterPro" id="IPR050482">
    <property type="entry name" value="Sensor_HK_TwoCompSys"/>
</dbReference>
<dbReference type="InterPro" id="IPR011712">
    <property type="entry name" value="Sig_transdc_His_kin_sub3_dim/P"/>
</dbReference>
<dbReference type="SMART" id="SM00387">
    <property type="entry name" value="HATPase_c"/>
    <property type="match status" value="1"/>
</dbReference>
<keyword evidence="7 15" id="KW-0812">Transmembrane</keyword>
<dbReference type="InterPro" id="IPR005467">
    <property type="entry name" value="His_kinase_dom"/>
</dbReference>
<dbReference type="InterPro" id="IPR017202">
    <property type="entry name" value="LiaS/VraS"/>
</dbReference>
<keyword evidence="9 17" id="KW-0418">Kinase</keyword>
<evidence type="ECO:0000256" key="5">
    <source>
        <dbReference type="ARBA" id="ARBA00022553"/>
    </source>
</evidence>
<comment type="catalytic activity">
    <reaction evidence="1">
        <text>ATP + protein L-histidine = ADP + protein N-phospho-L-histidine.</text>
        <dbReference type="EC" id="2.7.13.3"/>
    </reaction>
</comment>
<dbReference type="EMBL" id="JACWFH010000021">
    <property type="protein sequence ID" value="MBY0098281.1"/>
    <property type="molecule type" value="Genomic_DNA"/>
</dbReference>
<feature type="domain" description="Histidine kinase" evidence="16">
    <location>
        <begin position="147"/>
        <end position="365"/>
    </location>
</feature>
<keyword evidence="14" id="KW-0175">Coiled coil</keyword>
<feature type="transmembrane region" description="Helical" evidence="15">
    <location>
        <begin position="49"/>
        <end position="71"/>
    </location>
</feature>
<evidence type="ECO:0000256" key="2">
    <source>
        <dbReference type="ARBA" id="ARBA00004651"/>
    </source>
</evidence>
<keyword evidence="4" id="KW-1003">Cell membrane</keyword>